<reference evidence="1 2" key="1">
    <citation type="submission" date="2024-11" db="EMBL/GenBank/DDBJ databases">
        <title>Adaptive evolution of stress response genes in parasites aligns with host niche diversity.</title>
        <authorList>
            <person name="Hahn C."/>
            <person name="Resl P."/>
        </authorList>
    </citation>
    <scope>NUCLEOTIDE SEQUENCE [LARGE SCALE GENOMIC DNA]</scope>
    <source>
        <strain evidence="1">EGGRZ-B1_66</strain>
        <tissue evidence="1">Body</tissue>
    </source>
</reference>
<proteinExistence type="predicted"/>
<dbReference type="EMBL" id="JBJKFK010000412">
    <property type="protein sequence ID" value="KAL3317222.1"/>
    <property type="molecule type" value="Genomic_DNA"/>
</dbReference>
<gene>
    <name evidence="1" type="ORF">Ciccas_004118</name>
</gene>
<comment type="caution">
    <text evidence="1">The sequence shown here is derived from an EMBL/GenBank/DDBJ whole genome shotgun (WGS) entry which is preliminary data.</text>
</comment>
<dbReference type="Proteomes" id="UP001626550">
    <property type="component" value="Unassembled WGS sequence"/>
</dbReference>
<name>A0ABD2QCF2_9PLAT</name>
<evidence type="ECO:0000313" key="1">
    <source>
        <dbReference type="EMBL" id="KAL3317222.1"/>
    </source>
</evidence>
<dbReference type="AlphaFoldDB" id="A0ABD2QCF2"/>
<organism evidence="1 2">
    <name type="scientific">Cichlidogyrus casuarinus</name>
    <dbReference type="NCBI Taxonomy" id="1844966"/>
    <lineage>
        <taxon>Eukaryota</taxon>
        <taxon>Metazoa</taxon>
        <taxon>Spiralia</taxon>
        <taxon>Lophotrochozoa</taxon>
        <taxon>Platyhelminthes</taxon>
        <taxon>Monogenea</taxon>
        <taxon>Monopisthocotylea</taxon>
        <taxon>Dactylogyridea</taxon>
        <taxon>Ancyrocephalidae</taxon>
        <taxon>Cichlidogyrus</taxon>
    </lineage>
</organism>
<protein>
    <submittedName>
        <fullName evidence="1">Uncharacterized protein</fullName>
    </submittedName>
</protein>
<sequence length="180" mass="21134">MKEFNQTDSKVEQLTSEGPNSCSVRIKNFGFDAKIIYTLFQVHAHLIRGFNYLPLELAFADPKHEAKIESDQRVICDLSVQLLKLVKFINDYLEMYDEKNLIEVDTVFAGRIQEYLNKVQMKHPEKIPSQMFAVYLADMVNSQLYFCAKDFLKLHECPYSMQFASENTWPLRKFEFNLQV</sequence>
<accession>A0ABD2QCF2</accession>
<evidence type="ECO:0000313" key="2">
    <source>
        <dbReference type="Proteomes" id="UP001626550"/>
    </source>
</evidence>
<keyword evidence="2" id="KW-1185">Reference proteome</keyword>